<sequence>MSLETKTAGGISTGQGFSFYEILRKYVIIFVFIFCIAVFGIINPKFLTLTNILNIFWQNSYLVVATLGMVFLLISGGVDLAAGYELSFGGVVAATSLVKWNLPIWAAVLLGIAVCVLFSAINGILAIKLKINSMMVTLGTMTIYSGISNIFTDQKAIYNLPDSFKFIGQGSVLGIPLPAIIMIIAVVIASFILNLTYFGRYIYAVGGNTEAARLAGIKVNKIKMMIFILGGFFFGVAAIMLVARTGSANASMASGSEFTCLTAAVLGGIAIQGGEGKIWSVIIAVFILGILANGMQIIGLGIYAQYIAKGTILLAAMGFDTYQKTKAAKAPKLA</sequence>
<dbReference type="InterPro" id="IPR001851">
    <property type="entry name" value="ABC_transp_permease"/>
</dbReference>
<keyword evidence="4 6" id="KW-1133">Transmembrane helix</keyword>
<protein>
    <submittedName>
        <fullName evidence="7">Monosaccharide ABC transporter membrane protein (CUT2 family)</fullName>
    </submittedName>
</protein>
<dbReference type="RefSeq" id="WP_114299667.1">
    <property type="nucleotide sequence ID" value="NZ_QPJT01000032.1"/>
</dbReference>
<keyword evidence="3 6" id="KW-0812">Transmembrane</keyword>
<dbReference type="EMBL" id="QPJT01000032">
    <property type="protein sequence ID" value="RCX09918.1"/>
    <property type="molecule type" value="Genomic_DNA"/>
</dbReference>
<dbReference type="Proteomes" id="UP000253034">
    <property type="component" value="Unassembled WGS sequence"/>
</dbReference>
<dbReference type="AlphaFoldDB" id="A0A369ANL7"/>
<feature type="transmembrane region" description="Helical" evidence="6">
    <location>
        <begin position="134"/>
        <end position="152"/>
    </location>
</feature>
<evidence type="ECO:0000256" key="1">
    <source>
        <dbReference type="ARBA" id="ARBA00004651"/>
    </source>
</evidence>
<feature type="transmembrane region" description="Helical" evidence="6">
    <location>
        <begin position="104"/>
        <end position="127"/>
    </location>
</feature>
<name>A0A369ANL7_9FIRM</name>
<keyword evidence="8" id="KW-1185">Reference proteome</keyword>
<reference evidence="7 8" key="1">
    <citation type="submission" date="2018-07" db="EMBL/GenBank/DDBJ databases">
        <title>Genomic Encyclopedia of Type Strains, Phase IV (KMG-IV): sequencing the most valuable type-strain genomes for metagenomic binning, comparative biology and taxonomic classification.</title>
        <authorList>
            <person name="Goeker M."/>
        </authorList>
    </citation>
    <scope>NUCLEOTIDE SEQUENCE [LARGE SCALE GENOMIC DNA]</scope>
    <source>
        <strain evidence="7 8">DSM 27016</strain>
    </source>
</reference>
<feature type="transmembrane region" description="Helical" evidence="6">
    <location>
        <begin position="303"/>
        <end position="322"/>
    </location>
</feature>
<accession>A0A369ANL7</accession>
<dbReference type="GO" id="GO:0022857">
    <property type="term" value="F:transmembrane transporter activity"/>
    <property type="evidence" value="ECO:0007669"/>
    <property type="project" value="InterPro"/>
</dbReference>
<feature type="transmembrane region" description="Helical" evidence="6">
    <location>
        <begin position="61"/>
        <end position="84"/>
    </location>
</feature>
<evidence type="ECO:0000256" key="6">
    <source>
        <dbReference type="SAM" id="Phobius"/>
    </source>
</evidence>
<gene>
    <name evidence="7" type="ORF">DFR58_13212</name>
</gene>
<feature type="transmembrane region" description="Helical" evidence="6">
    <location>
        <begin position="172"/>
        <end position="193"/>
    </location>
</feature>
<evidence type="ECO:0000256" key="5">
    <source>
        <dbReference type="ARBA" id="ARBA00023136"/>
    </source>
</evidence>
<dbReference type="GO" id="GO:0005886">
    <property type="term" value="C:plasma membrane"/>
    <property type="evidence" value="ECO:0007669"/>
    <property type="project" value="UniProtKB-SubCell"/>
</dbReference>
<evidence type="ECO:0000256" key="3">
    <source>
        <dbReference type="ARBA" id="ARBA00022692"/>
    </source>
</evidence>
<comment type="subcellular location">
    <subcellularLocation>
        <location evidence="1">Cell membrane</location>
        <topology evidence="1">Multi-pass membrane protein</topology>
    </subcellularLocation>
</comment>
<dbReference type="Pfam" id="PF02653">
    <property type="entry name" value="BPD_transp_2"/>
    <property type="match status" value="1"/>
</dbReference>
<dbReference type="OrthoDB" id="9813906at2"/>
<dbReference type="PANTHER" id="PTHR32196">
    <property type="entry name" value="ABC TRANSPORTER PERMEASE PROTEIN YPHD-RELATED-RELATED"/>
    <property type="match status" value="1"/>
</dbReference>
<comment type="caution">
    <text evidence="7">The sequence shown here is derived from an EMBL/GenBank/DDBJ whole genome shotgun (WGS) entry which is preliminary data.</text>
</comment>
<evidence type="ECO:0000313" key="7">
    <source>
        <dbReference type="EMBL" id="RCX09918.1"/>
    </source>
</evidence>
<evidence type="ECO:0000256" key="2">
    <source>
        <dbReference type="ARBA" id="ARBA00022475"/>
    </source>
</evidence>
<evidence type="ECO:0000256" key="4">
    <source>
        <dbReference type="ARBA" id="ARBA00022989"/>
    </source>
</evidence>
<feature type="transmembrane region" description="Helical" evidence="6">
    <location>
        <begin position="26"/>
        <end position="49"/>
    </location>
</feature>
<keyword evidence="2" id="KW-1003">Cell membrane</keyword>
<evidence type="ECO:0000313" key="8">
    <source>
        <dbReference type="Proteomes" id="UP000253034"/>
    </source>
</evidence>
<keyword evidence="5 6" id="KW-0472">Membrane</keyword>
<feature type="transmembrane region" description="Helical" evidence="6">
    <location>
        <begin position="278"/>
        <end position="297"/>
    </location>
</feature>
<organism evidence="7 8">
    <name type="scientific">Anaerobacterium chartisolvens</name>
    <dbReference type="NCBI Taxonomy" id="1297424"/>
    <lineage>
        <taxon>Bacteria</taxon>
        <taxon>Bacillati</taxon>
        <taxon>Bacillota</taxon>
        <taxon>Clostridia</taxon>
        <taxon>Eubacteriales</taxon>
        <taxon>Oscillospiraceae</taxon>
        <taxon>Anaerobacterium</taxon>
    </lineage>
</organism>
<feature type="transmembrane region" description="Helical" evidence="6">
    <location>
        <begin position="224"/>
        <end position="244"/>
    </location>
</feature>
<proteinExistence type="predicted"/>
<dbReference type="CDD" id="cd06579">
    <property type="entry name" value="TM_PBP1_transp_AraH_like"/>
    <property type="match status" value="1"/>
</dbReference>